<evidence type="ECO:0008006" key="4">
    <source>
        <dbReference type="Google" id="ProtNLM"/>
    </source>
</evidence>
<dbReference type="InterPro" id="IPR050235">
    <property type="entry name" value="CK1_Ser-Thr_kinase"/>
</dbReference>
<dbReference type="Gene3D" id="1.10.510.10">
    <property type="entry name" value="Transferase(Phosphotransferase) domain 1"/>
    <property type="match status" value="1"/>
</dbReference>
<keyword evidence="3" id="KW-1185">Reference proteome</keyword>
<dbReference type="EMBL" id="CAJOBP010036864">
    <property type="protein sequence ID" value="CAF4721447.1"/>
    <property type="molecule type" value="Genomic_DNA"/>
</dbReference>
<feature type="compositionally biased region" description="Polar residues" evidence="1">
    <location>
        <begin position="83"/>
        <end position="98"/>
    </location>
</feature>
<feature type="non-terminal residue" evidence="2">
    <location>
        <position position="1"/>
    </location>
</feature>
<protein>
    <recommendedName>
        <fullName evidence="4">Casein kinase I</fullName>
    </recommendedName>
</protein>
<name>A0A821JRM5_9BILA</name>
<organism evidence="2 3">
    <name type="scientific">Rotaria socialis</name>
    <dbReference type="NCBI Taxonomy" id="392032"/>
    <lineage>
        <taxon>Eukaryota</taxon>
        <taxon>Metazoa</taxon>
        <taxon>Spiralia</taxon>
        <taxon>Gnathifera</taxon>
        <taxon>Rotifera</taxon>
        <taxon>Eurotatoria</taxon>
        <taxon>Bdelloidea</taxon>
        <taxon>Philodinida</taxon>
        <taxon>Philodinidae</taxon>
        <taxon>Rotaria</taxon>
    </lineage>
</organism>
<reference evidence="2" key="1">
    <citation type="submission" date="2021-02" db="EMBL/GenBank/DDBJ databases">
        <authorList>
            <person name="Nowell W R."/>
        </authorList>
    </citation>
    <scope>NUCLEOTIDE SEQUENCE</scope>
</reference>
<dbReference type="SUPFAM" id="SSF56112">
    <property type="entry name" value="Protein kinase-like (PK-like)"/>
    <property type="match status" value="1"/>
</dbReference>
<comment type="caution">
    <text evidence="2">The sequence shown here is derived from an EMBL/GenBank/DDBJ whole genome shotgun (WGS) entry which is preliminary data.</text>
</comment>
<dbReference type="InterPro" id="IPR011009">
    <property type="entry name" value="Kinase-like_dom_sf"/>
</dbReference>
<feature type="region of interest" description="Disordered" evidence="1">
    <location>
        <begin position="83"/>
        <end position="102"/>
    </location>
</feature>
<evidence type="ECO:0000256" key="1">
    <source>
        <dbReference type="SAM" id="MobiDB-lite"/>
    </source>
</evidence>
<dbReference type="PANTHER" id="PTHR11909">
    <property type="entry name" value="CASEIN KINASE-RELATED"/>
    <property type="match status" value="1"/>
</dbReference>
<dbReference type="AlphaFoldDB" id="A0A821JRM5"/>
<gene>
    <name evidence="2" type="ORF">UJA718_LOCUS37273</name>
</gene>
<evidence type="ECO:0000313" key="2">
    <source>
        <dbReference type="EMBL" id="CAF4721447.1"/>
    </source>
</evidence>
<proteinExistence type="predicted"/>
<accession>A0A821JRM5</accession>
<dbReference type="Proteomes" id="UP000663873">
    <property type="component" value="Unassembled WGS sequence"/>
</dbReference>
<sequence>RYQKIGDTKRATHIDVLCQNHPEEFSKYLKYVRNLDFFETPNYEYLRKLFKDLMDARNYVCDYNFDWVEKVQPYANRLTDGKSQYQSTNQHNNATSPMTRAANKPIDILNDYNEQTCRDRENAHIVASSLPNPEVISDTK</sequence>
<evidence type="ECO:0000313" key="3">
    <source>
        <dbReference type="Proteomes" id="UP000663873"/>
    </source>
</evidence>